<evidence type="ECO:0000313" key="3">
    <source>
        <dbReference type="Proteomes" id="UP000019116"/>
    </source>
</evidence>
<dbReference type="OMA" id="VHMFSVV"/>
<dbReference type="EnsemblPlants" id="TraesCS1A02G402600.1">
    <property type="protein sequence ID" value="TraesCS1A02G402600.1.cds1"/>
    <property type="gene ID" value="TraesCS1A02G402600"/>
</dbReference>
<dbReference type="Gramene" id="TraesCS1A03G0982600.1">
    <property type="protein sequence ID" value="TraesCS1A03G0982600.1.CDS1"/>
    <property type="gene ID" value="TraesCS1A03G0982600"/>
</dbReference>
<dbReference type="Gramene" id="TraesRN1A0101055200.1">
    <property type="protein sequence ID" value="TraesRN1A0101055200.1"/>
    <property type="gene ID" value="TraesRN1A0101055200"/>
</dbReference>
<dbReference type="Gramene" id="TraesWEE_scaffold_021117_01G000100.1">
    <property type="protein sequence ID" value="TraesWEE_scaffold_021117_01G000100.1"/>
    <property type="gene ID" value="TraesWEE_scaffold_021117_01G000100"/>
</dbReference>
<reference evidence="2" key="2">
    <citation type="submission" date="2018-10" db="UniProtKB">
        <authorList>
            <consortium name="EnsemblPlants"/>
        </authorList>
    </citation>
    <scope>IDENTIFICATION</scope>
</reference>
<dbReference type="Proteomes" id="UP000019116">
    <property type="component" value="Chromosome 1A"/>
</dbReference>
<accession>A0A3B5Y6S4</accession>
<sequence>MAALMRMVLLVVFLVHMFSVVAPVSARTLKGDASWLRDGIGMVAEMLRDLKSGSSPPTHCC</sequence>
<evidence type="ECO:0000256" key="1">
    <source>
        <dbReference type="SAM" id="SignalP"/>
    </source>
</evidence>
<evidence type="ECO:0000313" key="2">
    <source>
        <dbReference type="EnsemblPlants" id="TraesCS1A02G402600.1.cds1"/>
    </source>
</evidence>
<protein>
    <submittedName>
        <fullName evidence="2">Uncharacterized protein</fullName>
    </submittedName>
</protein>
<proteinExistence type="predicted"/>
<dbReference type="AlphaFoldDB" id="A0A3B5Y6S4"/>
<organism evidence="2">
    <name type="scientific">Triticum aestivum</name>
    <name type="common">Wheat</name>
    <dbReference type="NCBI Taxonomy" id="4565"/>
    <lineage>
        <taxon>Eukaryota</taxon>
        <taxon>Viridiplantae</taxon>
        <taxon>Streptophyta</taxon>
        <taxon>Embryophyta</taxon>
        <taxon>Tracheophyta</taxon>
        <taxon>Spermatophyta</taxon>
        <taxon>Magnoliopsida</taxon>
        <taxon>Liliopsida</taxon>
        <taxon>Poales</taxon>
        <taxon>Poaceae</taxon>
        <taxon>BOP clade</taxon>
        <taxon>Pooideae</taxon>
        <taxon>Triticodae</taxon>
        <taxon>Triticeae</taxon>
        <taxon>Triticinae</taxon>
        <taxon>Triticum</taxon>
    </lineage>
</organism>
<dbReference type="Gramene" id="TraesCS1A02G402600.1">
    <property type="protein sequence ID" value="TraesCS1A02G402600.1.cds1"/>
    <property type="gene ID" value="TraesCS1A02G402600"/>
</dbReference>
<dbReference type="OrthoDB" id="678141at2759"/>
<reference evidence="2" key="1">
    <citation type="submission" date="2018-08" db="EMBL/GenBank/DDBJ databases">
        <authorList>
            <person name="Rossello M."/>
        </authorList>
    </citation>
    <scope>NUCLEOTIDE SEQUENCE [LARGE SCALE GENOMIC DNA]</scope>
    <source>
        <strain evidence="2">cv. Chinese Spring</strain>
    </source>
</reference>
<name>A0A3B5Y6S4_WHEAT</name>
<keyword evidence="1" id="KW-0732">Signal</keyword>
<feature type="signal peptide" evidence="1">
    <location>
        <begin position="1"/>
        <end position="26"/>
    </location>
</feature>
<feature type="chain" id="PRO_5017475440" evidence="1">
    <location>
        <begin position="27"/>
        <end position="61"/>
    </location>
</feature>
<keyword evidence="3" id="KW-1185">Reference proteome</keyword>